<dbReference type="KEGG" id="aten:116299593"/>
<gene>
    <name evidence="2" type="primary">LOC116299593</name>
</gene>
<dbReference type="PANTHER" id="PTHR37508:SF1">
    <property type="entry name" value="TRANSMEMBRANE PROTEIN"/>
    <property type="match status" value="1"/>
</dbReference>
<evidence type="ECO:0000313" key="2">
    <source>
        <dbReference type="RefSeq" id="XP_031564123.1"/>
    </source>
</evidence>
<organism evidence="1 2">
    <name type="scientific">Actinia tenebrosa</name>
    <name type="common">Australian red waratah sea anemone</name>
    <dbReference type="NCBI Taxonomy" id="6105"/>
    <lineage>
        <taxon>Eukaryota</taxon>
        <taxon>Metazoa</taxon>
        <taxon>Cnidaria</taxon>
        <taxon>Anthozoa</taxon>
        <taxon>Hexacorallia</taxon>
        <taxon>Actiniaria</taxon>
        <taxon>Actiniidae</taxon>
        <taxon>Actinia</taxon>
    </lineage>
</organism>
<sequence length="255" mass="29012">MNLGLSFSETIDKETFSLAEIPAQVETESVDVETLLDELGKIGTFIDITRVNRVQGVKNEITKLTERSAVIVQEIREMTSSDLKNLQNVFQFLLDGRETMAMETLKLLSIDTRIIATKAEQLIMGFENTLTNVINALEDTQRTKGAREKHRNDLERRGKFHDGRLEEVAIDALHNSIGALKSLSTIMMNTAVFWRQLQAHCETLGNEGMQKMIERAMFYHEEKRIEVLTSTGFKNKGIVFYSKWVALDDICGKHK</sequence>
<dbReference type="OrthoDB" id="5989238at2759"/>
<keyword evidence="1" id="KW-1185">Reference proteome</keyword>
<dbReference type="InParanoid" id="A0A6P8I7W9"/>
<protein>
    <submittedName>
        <fullName evidence="2">Uncharacterized protein LOC116299593</fullName>
    </submittedName>
</protein>
<dbReference type="Proteomes" id="UP000515163">
    <property type="component" value="Unplaced"/>
</dbReference>
<dbReference type="GeneID" id="116299593"/>
<dbReference type="PANTHER" id="PTHR37508">
    <property type="entry name" value="TRANSMEMBRANE PROTEIN"/>
    <property type="match status" value="1"/>
</dbReference>
<dbReference type="AlphaFoldDB" id="A0A6P8I7W9"/>
<proteinExistence type="predicted"/>
<reference evidence="2" key="1">
    <citation type="submission" date="2025-08" db="UniProtKB">
        <authorList>
            <consortium name="RefSeq"/>
        </authorList>
    </citation>
    <scope>IDENTIFICATION</scope>
    <source>
        <tissue evidence="2">Tentacle</tissue>
    </source>
</reference>
<name>A0A6P8I7W9_ACTTE</name>
<accession>A0A6P8I7W9</accession>
<dbReference type="RefSeq" id="XP_031564123.1">
    <property type="nucleotide sequence ID" value="XM_031708263.1"/>
</dbReference>
<evidence type="ECO:0000313" key="1">
    <source>
        <dbReference type="Proteomes" id="UP000515163"/>
    </source>
</evidence>